<proteinExistence type="predicted"/>
<evidence type="ECO:0000256" key="1">
    <source>
        <dbReference type="ARBA" id="ARBA00023015"/>
    </source>
</evidence>
<keyword evidence="1" id="KW-0805">Transcription regulation</keyword>
<dbReference type="PANTHER" id="PTHR43280:SF32">
    <property type="entry name" value="TRANSCRIPTIONAL REGULATORY PROTEIN"/>
    <property type="match status" value="1"/>
</dbReference>
<evidence type="ECO:0000313" key="5">
    <source>
        <dbReference type="EMBL" id="MEJ2901972.1"/>
    </source>
</evidence>
<dbReference type="InterPro" id="IPR009057">
    <property type="entry name" value="Homeodomain-like_sf"/>
</dbReference>
<comment type="caution">
    <text evidence="5">The sequence shown here is derived from an EMBL/GenBank/DDBJ whole genome shotgun (WGS) entry which is preliminary data.</text>
</comment>
<sequence length="304" mass="34447">MILTILATFSVRLLKLPLPEIMLSSTLIEKEIKDSFSIHFFADRQYEHPSASRLAYNRIILVSTGLGTLKIDDHTFKISSSELFLISKGQVVNFKKGSKFTGYELSFGDCFWEKAPSSANNCKAVLFNNASANQMLPLIKEDHEELSSLFKSLWNEFAREEYINKLDAMAAYLKIIMIKIANVNASLASGIDNYENQLYRQFIELISAHYQSSHEVAEYSKLLGISARKLADLSKRCSGRGAKELINGQLIAEAKRSLQFSSMPIKEIALQLNFATPDQFSHFFKKNVQVSPKDYRMLFTNLGR</sequence>
<feature type="domain" description="HTH araC/xylS-type" evidence="4">
    <location>
        <begin position="200"/>
        <end position="298"/>
    </location>
</feature>
<reference evidence="5 6" key="1">
    <citation type="submission" date="2024-03" db="EMBL/GenBank/DDBJ databases">
        <title>Sequence of Lycoming College Course Isolates.</title>
        <authorList>
            <person name="Plotts O."/>
            <person name="Newman J."/>
        </authorList>
    </citation>
    <scope>NUCLEOTIDE SEQUENCE [LARGE SCALE GENOMIC DNA]</scope>
    <source>
        <strain evidence="5 6">CJB-3</strain>
    </source>
</reference>
<keyword evidence="3" id="KW-0804">Transcription</keyword>
<evidence type="ECO:0000256" key="3">
    <source>
        <dbReference type="ARBA" id="ARBA00023163"/>
    </source>
</evidence>
<dbReference type="EMBL" id="JBBEUB010000001">
    <property type="protein sequence ID" value="MEJ2901972.1"/>
    <property type="molecule type" value="Genomic_DNA"/>
</dbReference>
<keyword evidence="6" id="KW-1185">Reference proteome</keyword>
<name>A0ABU8NIH0_9SPHI</name>
<dbReference type="InterPro" id="IPR018060">
    <property type="entry name" value="HTH_AraC"/>
</dbReference>
<dbReference type="PROSITE" id="PS01124">
    <property type="entry name" value="HTH_ARAC_FAMILY_2"/>
    <property type="match status" value="1"/>
</dbReference>
<dbReference type="SUPFAM" id="SSF46689">
    <property type="entry name" value="Homeodomain-like"/>
    <property type="match status" value="1"/>
</dbReference>
<keyword evidence="2" id="KW-0238">DNA-binding</keyword>
<evidence type="ECO:0000256" key="2">
    <source>
        <dbReference type="ARBA" id="ARBA00023125"/>
    </source>
</evidence>
<dbReference type="Gene3D" id="1.10.10.60">
    <property type="entry name" value="Homeodomain-like"/>
    <property type="match status" value="1"/>
</dbReference>
<evidence type="ECO:0000259" key="4">
    <source>
        <dbReference type="PROSITE" id="PS01124"/>
    </source>
</evidence>
<dbReference type="Proteomes" id="UP001378956">
    <property type="component" value="Unassembled WGS sequence"/>
</dbReference>
<organism evidence="5 6">
    <name type="scientific">Pedobacter panaciterrae</name>
    <dbReference type="NCBI Taxonomy" id="363849"/>
    <lineage>
        <taxon>Bacteria</taxon>
        <taxon>Pseudomonadati</taxon>
        <taxon>Bacteroidota</taxon>
        <taxon>Sphingobacteriia</taxon>
        <taxon>Sphingobacteriales</taxon>
        <taxon>Sphingobacteriaceae</taxon>
        <taxon>Pedobacter</taxon>
    </lineage>
</organism>
<protein>
    <submittedName>
        <fullName evidence="5">AraC family transcriptional regulator</fullName>
    </submittedName>
</protein>
<dbReference type="Pfam" id="PF12833">
    <property type="entry name" value="HTH_18"/>
    <property type="match status" value="1"/>
</dbReference>
<dbReference type="RefSeq" id="WP_337715789.1">
    <property type="nucleotide sequence ID" value="NZ_JBBEUB010000001.1"/>
</dbReference>
<accession>A0ABU8NIH0</accession>
<gene>
    <name evidence="5" type="ORF">WAE58_06035</name>
</gene>
<dbReference type="SMART" id="SM00342">
    <property type="entry name" value="HTH_ARAC"/>
    <property type="match status" value="1"/>
</dbReference>
<evidence type="ECO:0000313" key="6">
    <source>
        <dbReference type="Proteomes" id="UP001378956"/>
    </source>
</evidence>
<dbReference type="PANTHER" id="PTHR43280">
    <property type="entry name" value="ARAC-FAMILY TRANSCRIPTIONAL REGULATOR"/>
    <property type="match status" value="1"/>
</dbReference>